<dbReference type="AlphaFoldDB" id="D7CVE5"/>
<evidence type="ECO:0000313" key="7">
    <source>
        <dbReference type="Proteomes" id="UP000000379"/>
    </source>
</evidence>
<evidence type="ECO:0000256" key="2">
    <source>
        <dbReference type="ARBA" id="ARBA00022980"/>
    </source>
</evidence>
<dbReference type="PANTHER" id="PTHR10916:SF0">
    <property type="entry name" value="LARGE RIBOSOMAL SUBUNIT PROTEIN UL29C"/>
    <property type="match status" value="1"/>
</dbReference>
<organism evidence="6 7">
    <name type="scientific">Truepera radiovictrix (strain DSM 17093 / CIP 108686 / LMG 22925 / RQ-24)</name>
    <dbReference type="NCBI Taxonomy" id="649638"/>
    <lineage>
        <taxon>Bacteria</taxon>
        <taxon>Thermotogati</taxon>
        <taxon>Deinococcota</taxon>
        <taxon>Deinococci</taxon>
        <taxon>Trueperales</taxon>
        <taxon>Trueperaceae</taxon>
        <taxon>Truepera</taxon>
    </lineage>
</organism>
<accession>D7CVE5</accession>
<dbReference type="InterPro" id="IPR036049">
    <property type="entry name" value="Ribosomal_uL29_sf"/>
</dbReference>
<proteinExistence type="inferred from homology"/>
<dbReference type="STRING" id="649638.Trad_1046"/>
<comment type="similarity">
    <text evidence="1 5">Belongs to the universal ribosomal protein uL29 family.</text>
</comment>
<dbReference type="PANTHER" id="PTHR10916">
    <property type="entry name" value="60S RIBOSOMAL PROTEIN L35/50S RIBOSOMAL PROTEIN L29"/>
    <property type="match status" value="1"/>
</dbReference>
<dbReference type="eggNOG" id="COG0255">
    <property type="taxonomic scope" value="Bacteria"/>
</dbReference>
<evidence type="ECO:0000313" key="6">
    <source>
        <dbReference type="EMBL" id="ADI14173.1"/>
    </source>
</evidence>
<dbReference type="SUPFAM" id="SSF46561">
    <property type="entry name" value="Ribosomal protein L29 (L29p)"/>
    <property type="match status" value="1"/>
</dbReference>
<dbReference type="Gene3D" id="1.10.287.310">
    <property type="match status" value="1"/>
</dbReference>
<dbReference type="HAMAP" id="MF_00374">
    <property type="entry name" value="Ribosomal_uL29"/>
    <property type="match status" value="1"/>
</dbReference>
<dbReference type="InterPro" id="IPR001854">
    <property type="entry name" value="Ribosomal_uL29"/>
</dbReference>
<dbReference type="KEGG" id="tra:Trad_1046"/>
<dbReference type="EMBL" id="CP002049">
    <property type="protein sequence ID" value="ADI14173.1"/>
    <property type="molecule type" value="Genomic_DNA"/>
</dbReference>
<evidence type="ECO:0000256" key="4">
    <source>
        <dbReference type="ARBA" id="ARBA00035204"/>
    </source>
</evidence>
<protein>
    <recommendedName>
        <fullName evidence="4 5">Large ribosomal subunit protein uL29</fullName>
    </recommendedName>
</protein>
<dbReference type="GO" id="GO:0022625">
    <property type="term" value="C:cytosolic large ribosomal subunit"/>
    <property type="evidence" value="ECO:0007669"/>
    <property type="project" value="TreeGrafter"/>
</dbReference>
<dbReference type="Proteomes" id="UP000000379">
    <property type="component" value="Chromosome"/>
</dbReference>
<name>D7CVE5_TRURR</name>
<dbReference type="FunFam" id="1.10.287.310:FF:000001">
    <property type="entry name" value="50S ribosomal protein L29"/>
    <property type="match status" value="1"/>
</dbReference>
<sequence length="64" mass="7259">MKPSEVRNLSLDEIRSEIDKRRKELLELRFQASVGQATNPKRIGAAKREIARLLTIATEKGGRL</sequence>
<keyword evidence="7" id="KW-1185">Reference proteome</keyword>
<dbReference type="InterPro" id="IPR018254">
    <property type="entry name" value="Ribosomal_uL29_CS"/>
</dbReference>
<evidence type="ECO:0000256" key="5">
    <source>
        <dbReference type="HAMAP-Rule" id="MF_00374"/>
    </source>
</evidence>
<dbReference type="InterPro" id="IPR050063">
    <property type="entry name" value="Ribosomal_protein_uL29"/>
</dbReference>
<gene>
    <name evidence="5" type="primary">rpmC</name>
    <name evidence="6" type="ordered locus">Trad_1046</name>
</gene>
<dbReference type="PROSITE" id="PS00579">
    <property type="entry name" value="RIBOSOMAL_L29"/>
    <property type="match status" value="1"/>
</dbReference>
<reference evidence="6 7" key="2">
    <citation type="journal article" date="2011" name="Stand. Genomic Sci.">
        <title>Complete genome sequence of Truepera radiovictrix type strain (RQ-24).</title>
        <authorList>
            <person name="Ivanova N."/>
            <person name="Rohde C."/>
            <person name="Munk C."/>
            <person name="Nolan M."/>
            <person name="Lucas S."/>
            <person name="Del Rio T.G."/>
            <person name="Tice H."/>
            <person name="Deshpande S."/>
            <person name="Cheng J.F."/>
            <person name="Tapia R."/>
            <person name="Han C."/>
            <person name="Goodwin L."/>
            <person name="Pitluck S."/>
            <person name="Liolios K."/>
            <person name="Mavromatis K."/>
            <person name="Mikhailova N."/>
            <person name="Pati A."/>
            <person name="Chen A."/>
            <person name="Palaniappan K."/>
            <person name="Land M."/>
            <person name="Hauser L."/>
            <person name="Chang Y.J."/>
            <person name="Jeffries C.D."/>
            <person name="Brambilla E."/>
            <person name="Rohde M."/>
            <person name="Goker M."/>
            <person name="Tindall B.J."/>
            <person name="Woyke T."/>
            <person name="Bristow J."/>
            <person name="Eisen J.A."/>
            <person name="Markowitz V."/>
            <person name="Hugenholtz P."/>
            <person name="Kyrpides N.C."/>
            <person name="Klenk H.P."/>
            <person name="Lapidus A."/>
        </authorList>
    </citation>
    <scope>NUCLEOTIDE SEQUENCE [LARGE SCALE GENOMIC DNA]</scope>
    <source>
        <strain evidence="7">DSM 17093 / CIP 108686 / LMG 22925 / RQ-24</strain>
    </source>
</reference>
<dbReference type="GO" id="GO:0003735">
    <property type="term" value="F:structural constituent of ribosome"/>
    <property type="evidence" value="ECO:0007669"/>
    <property type="project" value="InterPro"/>
</dbReference>
<dbReference type="Pfam" id="PF00831">
    <property type="entry name" value="Ribosomal_L29"/>
    <property type="match status" value="1"/>
</dbReference>
<dbReference type="NCBIfam" id="TIGR00012">
    <property type="entry name" value="L29"/>
    <property type="match status" value="1"/>
</dbReference>
<dbReference type="RefSeq" id="WP_013177544.1">
    <property type="nucleotide sequence ID" value="NC_014221.1"/>
</dbReference>
<dbReference type="OrthoDB" id="9815192at2"/>
<evidence type="ECO:0000256" key="1">
    <source>
        <dbReference type="ARBA" id="ARBA00009254"/>
    </source>
</evidence>
<dbReference type="HOGENOM" id="CLU_158491_0_2_0"/>
<evidence type="ECO:0000256" key="3">
    <source>
        <dbReference type="ARBA" id="ARBA00023274"/>
    </source>
</evidence>
<keyword evidence="2 5" id="KW-0689">Ribosomal protein</keyword>
<dbReference type="GO" id="GO:0006412">
    <property type="term" value="P:translation"/>
    <property type="evidence" value="ECO:0007669"/>
    <property type="project" value="UniProtKB-UniRule"/>
</dbReference>
<dbReference type="CDD" id="cd00427">
    <property type="entry name" value="Ribosomal_L29_HIP"/>
    <property type="match status" value="1"/>
</dbReference>
<keyword evidence="3 5" id="KW-0687">Ribonucleoprotein</keyword>
<reference evidence="7" key="1">
    <citation type="submission" date="2010-05" db="EMBL/GenBank/DDBJ databases">
        <title>The complete genome of Truepera radiovictris DSM 17093.</title>
        <authorList>
            <consortium name="US DOE Joint Genome Institute (JGI-PGF)"/>
            <person name="Lucas S."/>
            <person name="Copeland A."/>
            <person name="Lapidus A."/>
            <person name="Glavina del Rio T."/>
            <person name="Dalin E."/>
            <person name="Tice H."/>
            <person name="Bruce D."/>
            <person name="Goodwin L."/>
            <person name="Pitluck S."/>
            <person name="Kyrpides N."/>
            <person name="Mavromatis K."/>
            <person name="Ovchinnikova G."/>
            <person name="Munk A.C."/>
            <person name="Detter J.C."/>
            <person name="Han C."/>
            <person name="Tapia R."/>
            <person name="Land M."/>
            <person name="Hauser L."/>
            <person name="Markowitz V."/>
            <person name="Cheng J.-F."/>
            <person name="Hugenholtz P."/>
            <person name="Woyke T."/>
            <person name="Wu D."/>
            <person name="Tindall B."/>
            <person name="Pomrenke H.G."/>
            <person name="Brambilla E."/>
            <person name="Klenk H.-P."/>
            <person name="Eisen J.A."/>
        </authorList>
    </citation>
    <scope>NUCLEOTIDE SEQUENCE [LARGE SCALE GENOMIC DNA]</scope>
    <source>
        <strain evidence="7">DSM 17093 / CIP 108686 / LMG 22925 / RQ-24</strain>
    </source>
</reference>